<proteinExistence type="predicted"/>
<accession>A0A8S1PB08</accession>
<name>A0A8S1PB08_9CILI</name>
<dbReference type="EMBL" id="CAJJDN010000073">
    <property type="protein sequence ID" value="CAD8100362.1"/>
    <property type="molecule type" value="Genomic_DNA"/>
</dbReference>
<organism evidence="1 2">
    <name type="scientific">Paramecium sonneborni</name>
    <dbReference type="NCBI Taxonomy" id="65129"/>
    <lineage>
        <taxon>Eukaryota</taxon>
        <taxon>Sar</taxon>
        <taxon>Alveolata</taxon>
        <taxon>Ciliophora</taxon>
        <taxon>Intramacronucleata</taxon>
        <taxon>Oligohymenophorea</taxon>
        <taxon>Peniculida</taxon>
        <taxon>Parameciidae</taxon>
        <taxon>Paramecium</taxon>
    </lineage>
</organism>
<comment type="caution">
    <text evidence="1">The sequence shown here is derived from an EMBL/GenBank/DDBJ whole genome shotgun (WGS) entry which is preliminary data.</text>
</comment>
<reference evidence="1" key="1">
    <citation type="submission" date="2021-01" db="EMBL/GenBank/DDBJ databases">
        <authorList>
            <consortium name="Genoscope - CEA"/>
            <person name="William W."/>
        </authorList>
    </citation>
    <scope>NUCLEOTIDE SEQUENCE</scope>
</reference>
<protein>
    <submittedName>
        <fullName evidence="1">Uncharacterized protein</fullName>
    </submittedName>
</protein>
<keyword evidence="2" id="KW-1185">Reference proteome</keyword>
<dbReference type="AlphaFoldDB" id="A0A8S1PB08"/>
<evidence type="ECO:0000313" key="2">
    <source>
        <dbReference type="Proteomes" id="UP000692954"/>
    </source>
</evidence>
<evidence type="ECO:0000313" key="1">
    <source>
        <dbReference type="EMBL" id="CAD8100362.1"/>
    </source>
</evidence>
<sequence length="62" mass="7114">MTLSQLFISQDLVSIWCIGIDAHKSLGIQQSNDSRLISCLGTYVFFQFKKLICKHLNKQLQI</sequence>
<dbReference type="Proteomes" id="UP000692954">
    <property type="component" value="Unassembled WGS sequence"/>
</dbReference>
<gene>
    <name evidence="1" type="ORF">PSON_ATCC_30995.1.T0730208</name>
</gene>